<keyword evidence="3" id="KW-1185">Reference proteome</keyword>
<reference evidence="2 3" key="1">
    <citation type="submission" date="2021-03" db="EMBL/GenBank/DDBJ databases">
        <title>Antimicrobial resistance genes in bacteria isolated from Japanese honey, and their potential for conferring macrolide and lincosamide resistance in the American foulbrood pathogen Paenibacillus larvae.</title>
        <authorList>
            <person name="Okamoto M."/>
            <person name="Kumagai M."/>
            <person name="Kanamori H."/>
            <person name="Takamatsu D."/>
        </authorList>
    </citation>
    <scope>NUCLEOTIDE SEQUENCE [LARGE SCALE GENOMIC DNA]</scope>
    <source>
        <strain evidence="2 3">J8TS2</strain>
    </source>
</reference>
<keyword evidence="1" id="KW-0472">Membrane</keyword>
<gene>
    <name evidence="2" type="ORF">J8TS2_27490</name>
</gene>
<comment type="caution">
    <text evidence="2">The sequence shown here is derived from an EMBL/GenBank/DDBJ whole genome shotgun (WGS) entry which is preliminary data.</text>
</comment>
<evidence type="ECO:0000313" key="2">
    <source>
        <dbReference type="EMBL" id="GIN58430.1"/>
    </source>
</evidence>
<evidence type="ECO:0000313" key="3">
    <source>
        <dbReference type="Proteomes" id="UP000679950"/>
    </source>
</evidence>
<keyword evidence="1" id="KW-0812">Transmembrane</keyword>
<evidence type="ECO:0000256" key="1">
    <source>
        <dbReference type="SAM" id="Phobius"/>
    </source>
</evidence>
<dbReference type="RefSeq" id="WP_212966641.1">
    <property type="nucleotide sequence ID" value="NZ_BORB01000023.1"/>
</dbReference>
<proteinExistence type="predicted"/>
<feature type="transmembrane region" description="Helical" evidence="1">
    <location>
        <begin position="60"/>
        <end position="84"/>
    </location>
</feature>
<dbReference type="EMBL" id="BORB01000023">
    <property type="protein sequence ID" value="GIN58430.1"/>
    <property type="molecule type" value="Genomic_DNA"/>
</dbReference>
<organism evidence="2 3">
    <name type="scientific">Lederbergia ruris</name>
    <dbReference type="NCBI Taxonomy" id="217495"/>
    <lineage>
        <taxon>Bacteria</taxon>
        <taxon>Bacillati</taxon>
        <taxon>Bacillota</taxon>
        <taxon>Bacilli</taxon>
        <taxon>Bacillales</taxon>
        <taxon>Bacillaceae</taxon>
        <taxon>Lederbergia</taxon>
    </lineage>
</organism>
<keyword evidence="1" id="KW-1133">Transmembrane helix</keyword>
<accession>A0ABQ4KKE9</accession>
<name>A0ABQ4KKE9_9BACI</name>
<dbReference type="Proteomes" id="UP000679950">
    <property type="component" value="Unassembled WGS sequence"/>
</dbReference>
<protein>
    <submittedName>
        <fullName evidence="2">Uncharacterized protein</fullName>
    </submittedName>
</protein>
<sequence>MPVKNYYHMCRKGIGRPVMIRTRDGHVHRGIISHVTPSKVYIRPFGRRYGGYGYGWGWGWGWGAFGLGIGLGAITALAFTPFFWY</sequence>